<evidence type="ECO:0000256" key="1">
    <source>
        <dbReference type="SAM" id="MobiDB-lite"/>
    </source>
</evidence>
<evidence type="ECO:0000313" key="4">
    <source>
        <dbReference type="Proteomes" id="UP001501079"/>
    </source>
</evidence>
<accession>A0ABP7ZZZ3</accession>
<dbReference type="Pfam" id="PF13360">
    <property type="entry name" value="PQQ_2"/>
    <property type="match status" value="2"/>
</dbReference>
<dbReference type="Gene3D" id="2.130.10.10">
    <property type="entry name" value="YVTN repeat-like/Quinoprotein amine dehydrogenase"/>
    <property type="match status" value="2"/>
</dbReference>
<dbReference type="SUPFAM" id="SSF50998">
    <property type="entry name" value="Quinoprotein alcohol dehydrogenase-like"/>
    <property type="match status" value="1"/>
</dbReference>
<feature type="domain" description="Pyrrolo-quinoline quinone repeat" evidence="2">
    <location>
        <begin position="48"/>
        <end position="199"/>
    </location>
</feature>
<evidence type="ECO:0000259" key="2">
    <source>
        <dbReference type="Pfam" id="PF13360"/>
    </source>
</evidence>
<feature type="region of interest" description="Disordered" evidence="1">
    <location>
        <begin position="1"/>
        <end position="47"/>
    </location>
</feature>
<feature type="compositionally biased region" description="Low complexity" evidence="1">
    <location>
        <begin position="1"/>
        <end position="17"/>
    </location>
</feature>
<dbReference type="PANTHER" id="PTHR34512:SF30">
    <property type="entry name" value="OUTER MEMBRANE PROTEIN ASSEMBLY FACTOR BAMB"/>
    <property type="match status" value="1"/>
</dbReference>
<dbReference type="EMBL" id="BAABBW010000003">
    <property type="protein sequence ID" value="GAA4174519.1"/>
    <property type="molecule type" value="Genomic_DNA"/>
</dbReference>
<dbReference type="InterPro" id="IPR002372">
    <property type="entry name" value="PQQ_rpt_dom"/>
</dbReference>
<keyword evidence="4" id="KW-1185">Reference proteome</keyword>
<gene>
    <name evidence="3" type="ORF">GCM10022287_18540</name>
</gene>
<dbReference type="Proteomes" id="UP001501079">
    <property type="component" value="Unassembled WGS sequence"/>
</dbReference>
<comment type="caution">
    <text evidence="3">The sequence shown here is derived from an EMBL/GenBank/DDBJ whole genome shotgun (WGS) entry which is preliminary data.</text>
</comment>
<dbReference type="InterPro" id="IPR018391">
    <property type="entry name" value="PQQ_b-propeller_rpt"/>
</dbReference>
<feature type="domain" description="Pyrrolo-quinoline quinone repeat" evidence="2">
    <location>
        <begin position="341"/>
        <end position="444"/>
    </location>
</feature>
<dbReference type="SMART" id="SM00564">
    <property type="entry name" value="PQQ"/>
    <property type="match status" value="4"/>
</dbReference>
<dbReference type="InterPro" id="IPR015943">
    <property type="entry name" value="WD40/YVTN_repeat-like_dom_sf"/>
</dbReference>
<protein>
    <recommendedName>
        <fullName evidence="2">Pyrrolo-quinoline quinone repeat domain-containing protein</fullName>
    </recommendedName>
</protein>
<organism evidence="3 4">
    <name type="scientific">Gryllotalpicola koreensis</name>
    <dbReference type="NCBI Taxonomy" id="993086"/>
    <lineage>
        <taxon>Bacteria</taxon>
        <taxon>Bacillati</taxon>
        <taxon>Actinomycetota</taxon>
        <taxon>Actinomycetes</taxon>
        <taxon>Micrococcales</taxon>
        <taxon>Microbacteriaceae</taxon>
        <taxon>Gryllotalpicola</taxon>
    </lineage>
</organism>
<dbReference type="PANTHER" id="PTHR34512">
    <property type="entry name" value="CELL SURFACE PROTEIN"/>
    <property type="match status" value="1"/>
</dbReference>
<evidence type="ECO:0000313" key="3">
    <source>
        <dbReference type="EMBL" id="GAA4174519.1"/>
    </source>
</evidence>
<sequence>MAASSPPAAPRQASVAPSRPPTDAAAAAEWPGYHADQGRTGAVGGPSPEAARKLWTADLGAAVYGQPVVMGGTVFAGTEKNRVVALDRATGKQLWSYTIGAPLTGVAERTGCGNIDPLGITSTLAIDPRRGEIFAVGEVVDARGTVHHRLVGLAVATGQVLLSEDVDPPLGKGEESVHLLQRAGLAVGNGRVYVGYGGNIGDCGRYHGWLVGASETAAGDLVSFKVAPDGEGGAIWLSGGAPAIGVDGSVYVTTGNANPFPPGMDRLQYTESVVKLSPSLEVLASFKDPEAGGDEDLATGNPVLLPGGLLFAVGKTDVGYALHASDLSRAAEVRGVCGSDPDGGPAYDPATKRLFVPCRGGGLQAIDTATWRLGPRFGAANGAPIVVGGTVWATSYPDGGLTEFDAATGKRLQRLDTGPVPNFASPSFAAGTLFLGTRTGVAAFGGATSR</sequence>
<reference evidence="4" key="1">
    <citation type="journal article" date="2019" name="Int. J. Syst. Evol. Microbiol.">
        <title>The Global Catalogue of Microorganisms (GCM) 10K type strain sequencing project: providing services to taxonomists for standard genome sequencing and annotation.</title>
        <authorList>
            <consortium name="The Broad Institute Genomics Platform"/>
            <consortium name="The Broad Institute Genome Sequencing Center for Infectious Disease"/>
            <person name="Wu L."/>
            <person name="Ma J."/>
        </authorList>
    </citation>
    <scope>NUCLEOTIDE SEQUENCE [LARGE SCALE GENOMIC DNA]</scope>
    <source>
        <strain evidence="4">JCM 17591</strain>
    </source>
</reference>
<name>A0ABP7ZZZ3_9MICO</name>
<proteinExistence type="predicted"/>
<dbReference type="InterPro" id="IPR011047">
    <property type="entry name" value="Quinoprotein_ADH-like_sf"/>
</dbReference>